<feature type="domain" description="PIN" evidence="1">
    <location>
        <begin position="15"/>
        <end position="125"/>
    </location>
</feature>
<evidence type="ECO:0000313" key="2">
    <source>
        <dbReference type="EMBL" id="ASM78040.1"/>
    </source>
</evidence>
<dbReference type="PANTHER" id="PTHR34610">
    <property type="entry name" value="SSL7007 PROTEIN"/>
    <property type="match status" value="1"/>
</dbReference>
<gene>
    <name evidence="2" type="ORF">VITFI_CDS2262</name>
</gene>
<dbReference type="KEGG" id="vff:VITFI_CDS2262"/>
<proteinExistence type="predicted"/>
<dbReference type="InterPro" id="IPR002850">
    <property type="entry name" value="PIN_toxin-like"/>
</dbReference>
<reference evidence="2 3" key="1">
    <citation type="submission" date="2017-07" db="EMBL/GenBank/DDBJ databases">
        <title>Complete Genome Sequence of the cosmetic ferment Vitreoscilla filiformis (ATCC15551).</title>
        <authorList>
            <person name="Contreras S."/>
            <person name="Sagory-Zalkind P."/>
            <person name="Blanquart H."/>
            <person name="Iltis A."/>
            <person name="Morand S.C."/>
        </authorList>
    </citation>
    <scope>NUCLEOTIDE SEQUENCE [LARGE SCALE GENOMIC DNA]</scope>
    <source>
        <strain evidence="2 3">ATCC 15551</strain>
    </source>
</reference>
<dbReference type="SUPFAM" id="SSF88723">
    <property type="entry name" value="PIN domain-like"/>
    <property type="match status" value="1"/>
</dbReference>
<accession>A0A221KGV3</accession>
<evidence type="ECO:0000313" key="3">
    <source>
        <dbReference type="Proteomes" id="UP000199729"/>
    </source>
</evidence>
<sequence length="152" mass="16913">MFGSIGNTMLSPPKKIVIDTNVLVAALRSRSGWSFELLRQVGGDRFQHVLTVPLVMEYEDVQLRPGLVPLPEAAVHDVLDYLCATAIRQPVHFLWRPRLPDVKDDMVLEAAVNGQCACIVTWNVRDFAVASEFGLQVLDPKTFLNPSQGGWL</sequence>
<dbReference type="Proteomes" id="UP000199729">
    <property type="component" value="Chromosome"/>
</dbReference>
<keyword evidence="3" id="KW-1185">Reference proteome</keyword>
<organism evidence="2 3">
    <name type="scientific">Vitreoscilla filiformis</name>
    <dbReference type="NCBI Taxonomy" id="63"/>
    <lineage>
        <taxon>Bacteria</taxon>
        <taxon>Pseudomonadati</taxon>
        <taxon>Pseudomonadota</taxon>
        <taxon>Betaproteobacteria</taxon>
        <taxon>Neisseriales</taxon>
        <taxon>Neisseriaceae</taxon>
        <taxon>Vitreoscilla</taxon>
    </lineage>
</organism>
<dbReference type="InterPro" id="IPR002716">
    <property type="entry name" value="PIN_dom"/>
</dbReference>
<dbReference type="CDD" id="cd09854">
    <property type="entry name" value="PIN_VapC-like"/>
    <property type="match status" value="1"/>
</dbReference>
<dbReference type="Pfam" id="PF13470">
    <property type="entry name" value="PIN_3"/>
    <property type="match status" value="1"/>
</dbReference>
<protein>
    <recommendedName>
        <fullName evidence="1">PIN domain-containing protein</fullName>
    </recommendedName>
</protein>
<dbReference type="PANTHER" id="PTHR34610:SF3">
    <property type="entry name" value="SSL7007 PROTEIN"/>
    <property type="match status" value="1"/>
</dbReference>
<dbReference type="InterPro" id="IPR029060">
    <property type="entry name" value="PIN-like_dom_sf"/>
</dbReference>
<evidence type="ECO:0000259" key="1">
    <source>
        <dbReference type="Pfam" id="PF13470"/>
    </source>
</evidence>
<dbReference type="AlphaFoldDB" id="A0A221KGV3"/>
<name>A0A221KGV3_VITFI</name>
<dbReference type="EMBL" id="CP022423">
    <property type="protein sequence ID" value="ASM78040.1"/>
    <property type="molecule type" value="Genomic_DNA"/>
</dbReference>